<evidence type="ECO:0000313" key="5">
    <source>
        <dbReference type="Proteomes" id="UP000245283"/>
    </source>
</evidence>
<protein>
    <recommendedName>
        <fullName evidence="3">N-acetyltransferase domain-containing protein</fullName>
    </recommendedName>
</protein>
<keyword evidence="2" id="KW-0012">Acyltransferase</keyword>
<evidence type="ECO:0000256" key="1">
    <source>
        <dbReference type="ARBA" id="ARBA00022679"/>
    </source>
</evidence>
<comment type="caution">
    <text evidence="4">The sequence shown here is derived from an EMBL/GenBank/DDBJ whole genome shotgun (WGS) entry which is preliminary data.</text>
</comment>
<dbReference type="InterPro" id="IPR050680">
    <property type="entry name" value="YpeA/RimI_acetyltransf"/>
</dbReference>
<evidence type="ECO:0000313" key="4">
    <source>
        <dbReference type="EMBL" id="PWF24550.1"/>
    </source>
</evidence>
<dbReference type="Gene3D" id="3.40.630.30">
    <property type="match status" value="1"/>
</dbReference>
<organism evidence="4 5">
    <name type="scientific">Ancrocorticia populi</name>
    <dbReference type="NCBI Taxonomy" id="2175228"/>
    <lineage>
        <taxon>Bacteria</taxon>
        <taxon>Bacillati</taxon>
        <taxon>Actinomycetota</taxon>
        <taxon>Actinomycetes</taxon>
        <taxon>Actinomycetales</taxon>
        <taxon>Actinomycetaceae</taxon>
        <taxon>Ancrocorticia</taxon>
    </lineage>
</organism>
<gene>
    <name evidence="4" type="ORF">DD236_10995</name>
</gene>
<dbReference type="Pfam" id="PF00583">
    <property type="entry name" value="Acetyltransf_1"/>
    <property type="match status" value="1"/>
</dbReference>
<name>A0A2V1K1Z4_9ACTO</name>
<accession>A0A2V1K1Z4</accession>
<evidence type="ECO:0000256" key="2">
    <source>
        <dbReference type="ARBA" id="ARBA00023315"/>
    </source>
</evidence>
<feature type="domain" description="N-acetyltransferase" evidence="3">
    <location>
        <begin position="8"/>
        <end position="166"/>
    </location>
</feature>
<dbReference type="PANTHER" id="PTHR43420:SF47">
    <property type="entry name" value="N-ACETYLTRANSFERASE DOMAIN-CONTAINING PROTEIN"/>
    <property type="match status" value="1"/>
</dbReference>
<dbReference type="CDD" id="cd04301">
    <property type="entry name" value="NAT_SF"/>
    <property type="match status" value="1"/>
</dbReference>
<dbReference type="GO" id="GO:0016747">
    <property type="term" value="F:acyltransferase activity, transferring groups other than amino-acyl groups"/>
    <property type="evidence" value="ECO:0007669"/>
    <property type="project" value="InterPro"/>
</dbReference>
<evidence type="ECO:0000259" key="3">
    <source>
        <dbReference type="PROSITE" id="PS51186"/>
    </source>
</evidence>
<feature type="domain" description="N-acetyltransferase" evidence="3">
    <location>
        <begin position="169"/>
        <end position="338"/>
    </location>
</feature>
<dbReference type="PANTHER" id="PTHR43420">
    <property type="entry name" value="ACETYLTRANSFERASE"/>
    <property type="match status" value="1"/>
</dbReference>
<keyword evidence="5" id="KW-1185">Reference proteome</keyword>
<reference evidence="5" key="1">
    <citation type="submission" date="2018-05" db="EMBL/GenBank/DDBJ databases">
        <authorList>
            <person name="Li Y."/>
        </authorList>
    </citation>
    <scope>NUCLEOTIDE SEQUENCE [LARGE SCALE GENOMIC DNA]</scope>
    <source>
        <strain evidence="5">sk1b4</strain>
    </source>
</reference>
<dbReference type="OrthoDB" id="9799092at2"/>
<sequence length="340" mass="38056">MQEIPSALTWVPIGPHQSKEILRLVRDIEEHDGTPYRTSHEEILDYFDPTHFWRATAARDYSGRLIAFGLTRTPMAPGNNVEVTLSGGVHPEFRGAGVGRQLLRMQVVTAEQLVQAETESAIAIMHVDAGQEDVEDLLERAGFTAASSYVQMRRALGGFSGASELPTFVSIEPLTADIRDEVRKAHNDIYFEQFGQAPLSGAQWALERQYTHLPWSFVAVDRRGDRPRVAGYVLSGRYEQDWESRGWSEGYIQEVAVVKEWRGMNIMRSLLGAAMGAYEDDGIEFAGLDADVEIDGSNGTSVIFERFGFEKTGITTIFARPLQMRASSLRRVLRKDQPTE</sequence>
<proteinExistence type="predicted"/>
<dbReference type="AlphaFoldDB" id="A0A2V1K1Z4"/>
<dbReference type="Proteomes" id="UP000245283">
    <property type="component" value="Unassembled WGS sequence"/>
</dbReference>
<dbReference type="EMBL" id="QETB01000006">
    <property type="protein sequence ID" value="PWF24550.1"/>
    <property type="molecule type" value="Genomic_DNA"/>
</dbReference>
<dbReference type="SUPFAM" id="SSF55729">
    <property type="entry name" value="Acyl-CoA N-acyltransferases (Nat)"/>
    <property type="match status" value="2"/>
</dbReference>
<dbReference type="InterPro" id="IPR016181">
    <property type="entry name" value="Acyl_CoA_acyltransferase"/>
</dbReference>
<dbReference type="InterPro" id="IPR000182">
    <property type="entry name" value="GNAT_dom"/>
</dbReference>
<dbReference type="RefSeq" id="WP_109094446.1">
    <property type="nucleotide sequence ID" value="NZ_QETB01000006.1"/>
</dbReference>
<dbReference type="PROSITE" id="PS51186">
    <property type="entry name" value="GNAT"/>
    <property type="match status" value="2"/>
</dbReference>
<keyword evidence="1" id="KW-0808">Transferase</keyword>